<dbReference type="HOGENOM" id="CLU_031280_0_0_7"/>
<dbReference type="OrthoDB" id="2043221at2"/>
<dbReference type="InterPro" id="IPR025686">
    <property type="entry name" value="Glucos_trans_II"/>
</dbReference>
<protein>
    <submittedName>
        <fullName evidence="3">Uncharacterized protein</fullName>
    </submittedName>
</protein>
<feature type="transmembrane region" description="Helical" evidence="2">
    <location>
        <begin position="235"/>
        <end position="255"/>
    </location>
</feature>
<feature type="region of interest" description="Disordered" evidence="1">
    <location>
        <begin position="579"/>
        <end position="608"/>
    </location>
</feature>
<feature type="compositionally biased region" description="Basic and acidic residues" evidence="1">
    <location>
        <begin position="579"/>
        <end position="594"/>
    </location>
</feature>
<keyword evidence="2" id="KW-1133">Transmembrane helix</keyword>
<gene>
    <name evidence="3" type="ORF">HMPREF2087_00666</name>
</gene>
<name>V8CL38_9HELI</name>
<comment type="caution">
    <text evidence="3">The sequence shown here is derived from an EMBL/GenBank/DDBJ whole genome shotgun (WGS) entry which is preliminary data.</text>
</comment>
<organism evidence="3 4">
    <name type="scientific">Helicobacter canis NCTC 12740</name>
    <dbReference type="NCBI Taxonomy" id="1357399"/>
    <lineage>
        <taxon>Bacteria</taxon>
        <taxon>Pseudomonadati</taxon>
        <taxon>Campylobacterota</taxon>
        <taxon>Epsilonproteobacteria</taxon>
        <taxon>Campylobacterales</taxon>
        <taxon>Helicobacteraceae</taxon>
        <taxon>Helicobacter</taxon>
    </lineage>
</organism>
<accession>V8CL38</accession>
<dbReference type="AlphaFoldDB" id="V8CL38"/>
<reference evidence="3 4" key="1">
    <citation type="submission" date="2013-10" db="EMBL/GenBank/DDBJ databases">
        <title>The Genome Sequence of Helicobacter canis NCTC 12740.</title>
        <authorList>
            <consortium name="The Broad Institute Genomics Platform"/>
            <person name="Earl A."/>
            <person name="Fox J.G."/>
            <person name="Shen Z."/>
            <person name="Young S.K."/>
            <person name="Zeng Q."/>
            <person name="Gargeya S."/>
            <person name="Fitzgerald M."/>
            <person name="Abouelleil A."/>
            <person name="Alvarado L."/>
            <person name="Chapman S.B."/>
            <person name="Gainer-Dewar J."/>
            <person name="Goldberg J."/>
            <person name="Griggs A."/>
            <person name="Gujja S."/>
            <person name="Hansen M."/>
            <person name="Howarth C."/>
            <person name="Imamovic A."/>
            <person name="Ireland A."/>
            <person name="Larimer J."/>
            <person name="McCowan C."/>
            <person name="Murphy C."/>
            <person name="Pearson M."/>
            <person name="Poon T.W."/>
            <person name="Priest M."/>
            <person name="Roberts A."/>
            <person name="Saif S."/>
            <person name="Shea T."/>
            <person name="Sykes S."/>
            <person name="Wortman J."/>
            <person name="Nusbaum C."/>
            <person name="Birren B."/>
        </authorList>
    </citation>
    <scope>NUCLEOTIDE SEQUENCE [LARGE SCALE GENOMIC DNA]</scope>
    <source>
        <strain evidence="3 4">NCTC 12740</strain>
    </source>
</reference>
<sequence length="608" mass="69572">MPPKSKDNLFVKTLEEFKAACWAFFHTQGFWKYFLIAFGLYLLGIVSLIRADVYYIDDLNRSIIGYKEWDNFSRYISYYLSTFMHMDTVLADVSPLTQFVAIGFLSFASLILVWSIREVIWKNEESQWDSAEQPYKKRLTALAIIASIPIGLSPYFLEELSFKYDSPYMALSVLFSVLPFVFIHHIRAYIPVAILSSLGMCMTYQASSGVEIILVLFFGFLMFNQTNAGLKKTLTFIGVSFLTYATALGIFKVFIMHPFAHDQAGTSTLPLSELPSGVLSNMQMYLGYLWSDFDWTGIKICFFALMGMFLLSIIYQSKRSKILALLLGVLLLSLGIMLSYGVYLVLAEPLQRPRAFIGIGVWSAAMAVYVVSAWRGWAYKQEDTRQTNSNALVSRPFYARSFFVASAVVVGFFSWSLIVFANAYGNALSQQDKYQNFRLTILLQDLVNVMPKQKSYKDYTFRIKGWITASPVLENSSKHNPLMKRLVKITDGKYWVRTAMKHYGWGDVPEEQPDVVVDAEDFDKLAENPKCNPATAGKLKARVDNIFHLIEVYPECTIIEFKGKDKYPHAFEEELMRQEEEKMKEEKMREEKLQAQESVTISAQKSKI</sequence>
<dbReference type="PATRIC" id="fig|1357399.3.peg.697"/>
<keyword evidence="4" id="KW-1185">Reference proteome</keyword>
<feature type="transmembrane region" description="Helical" evidence="2">
    <location>
        <begin position="169"/>
        <end position="190"/>
    </location>
</feature>
<feature type="transmembrane region" description="Helical" evidence="2">
    <location>
        <begin position="296"/>
        <end position="315"/>
    </location>
</feature>
<feature type="transmembrane region" description="Helical" evidence="2">
    <location>
        <begin position="322"/>
        <end position="343"/>
    </location>
</feature>
<evidence type="ECO:0000256" key="1">
    <source>
        <dbReference type="SAM" id="MobiDB-lite"/>
    </source>
</evidence>
<feature type="transmembrane region" description="Helical" evidence="2">
    <location>
        <begin position="397"/>
        <end position="421"/>
    </location>
</feature>
<feature type="transmembrane region" description="Helical" evidence="2">
    <location>
        <begin position="96"/>
        <end position="117"/>
    </location>
</feature>
<keyword evidence="2" id="KW-0472">Membrane</keyword>
<dbReference type="EMBL" id="AZJJ01000001">
    <property type="protein sequence ID" value="ETD27745.1"/>
    <property type="molecule type" value="Genomic_DNA"/>
</dbReference>
<feature type="transmembrane region" description="Helical" evidence="2">
    <location>
        <begin position="30"/>
        <end position="51"/>
    </location>
</feature>
<evidence type="ECO:0000256" key="2">
    <source>
        <dbReference type="SAM" id="Phobius"/>
    </source>
</evidence>
<dbReference type="STRING" id="1357399.HMPREF2087_00666"/>
<feature type="transmembrane region" description="Helical" evidence="2">
    <location>
        <begin position="355"/>
        <end position="377"/>
    </location>
</feature>
<dbReference type="Proteomes" id="UP000018688">
    <property type="component" value="Unassembled WGS sequence"/>
</dbReference>
<proteinExistence type="predicted"/>
<dbReference type="RefSeq" id="WP_023929588.1">
    <property type="nucleotide sequence ID" value="NZ_KI669458.1"/>
</dbReference>
<dbReference type="eggNOG" id="ENOG5033HGX">
    <property type="taxonomic scope" value="Bacteria"/>
</dbReference>
<evidence type="ECO:0000313" key="3">
    <source>
        <dbReference type="EMBL" id="ETD27745.1"/>
    </source>
</evidence>
<dbReference type="Pfam" id="PF14264">
    <property type="entry name" value="Glucos_trans_II"/>
    <property type="match status" value="1"/>
</dbReference>
<feature type="compositionally biased region" description="Polar residues" evidence="1">
    <location>
        <begin position="595"/>
        <end position="608"/>
    </location>
</feature>
<evidence type="ECO:0000313" key="4">
    <source>
        <dbReference type="Proteomes" id="UP000018688"/>
    </source>
</evidence>
<feature type="transmembrane region" description="Helical" evidence="2">
    <location>
        <begin position="202"/>
        <end position="223"/>
    </location>
</feature>
<keyword evidence="2" id="KW-0812">Transmembrane</keyword>